<dbReference type="HOGENOM" id="CLU_2453596_0_0_9"/>
<proteinExistence type="predicted"/>
<protein>
    <submittedName>
        <fullName evidence="1">Radical SAM domain-containing protein</fullName>
    </submittedName>
</protein>
<evidence type="ECO:0000313" key="2">
    <source>
        <dbReference type="Proteomes" id="UP000010802"/>
    </source>
</evidence>
<dbReference type="KEGG" id="tae:TepiRe1_1017"/>
<accession>F4LR82</accession>
<dbReference type="OrthoDB" id="9781783at2"/>
<dbReference type="EMBL" id="HF563609">
    <property type="protein sequence ID" value="CCP25738.1"/>
    <property type="molecule type" value="Genomic_DNA"/>
</dbReference>
<dbReference type="PATRIC" id="fig|1209989.3.peg.1121"/>
<dbReference type="AlphaFoldDB" id="F4LR82"/>
<gene>
    <name evidence="1" type="ordered locus">TEPIRE1_1017</name>
</gene>
<dbReference type="PANTHER" id="PTHR43075">
    <property type="entry name" value="FORMATE LYASE ACTIVATING ENZYME, PUTATIVE (AFU_ORTHOLOGUE AFUA_2G15630)-RELATED"/>
    <property type="match status" value="1"/>
</dbReference>
<dbReference type="Proteomes" id="UP000010802">
    <property type="component" value="Chromosome"/>
</dbReference>
<dbReference type="RefSeq" id="WP_013778019.1">
    <property type="nucleotide sequence ID" value="NC_015519.1"/>
</dbReference>
<dbReference type="KEGG" id="tep:TepRe1_0934"/>
<dbReference type="eggNOG" id="COG1313">
    <property type="taxonomic scope" value="Bacteria"/>
</dbReference>
<dbReference type="InterPro" id="IPR040085">
    <property type="entry name" value="MJ0674-like"/>
</dbReference>
<evidence type="ECO:0000313" key="1">
    <source>
        <dbReference type="EMBL" id="CCP25738.1"/>
    </source>
</evidence>
<reference evidence="2" key="1">
    <citation type="journal article" date="2013" name="Genome Announc.">
        <title>First genome sequence of a syntrophic acetate-oxidizing bacterium, Tepidanaerobacter acetatoxydans strain Re1.</title>
        <authorList>
            <person name="Manzoor S."/>
            <person name="Bongcam-Rudloff E."/>
            <person name="Schnurer A."/>
            <person name="Muller B."/>
        </authorList>
    </citation>
    <scope>NUCLEOTIDE SEQUENCE [LARGE SCALE GENOMIC DNA]</scope>
    <source>
        <strain evidence="2">Re1</strain>
    </source>
</reference>
<sequence>MQVNIKPGYLNLLENGRLHEKVKEAKRHLTKCNLYPYKCNVNRKDQLGFCHATDGVIVSSYSPHFGEEAPLVGKNGSCTIFFRYSAQNG</sequence>
<name>F4LR82_TEPAE</name>
<organism evidence="1 2">
    <name type="scientific">Tepidanaerobacter acetatoxydans (strain DSM 21804 / JCM 16047 / Re1)</name>
    <dbReference type="NCBI Taxonomy" id="1209989"/>
    <lineage>
        <taxon>Bacteria</taxon>
        <taxon>Bacillati</taxon>
        <taxon>Bacillota</taxon>
        <taxon>Clostridia</taxon>
        <taxon>Thermosediminibacterales</taxon>
        <taxon>Tepidanaerobacteraceae</taxon>
        <taxon>Tepidanaerobacter</taxon>
    </lineage>
</organism>
<keyword evidence="2" id="KW-1185">Reference proteome</keyword>
<accession>L0S1I8</accession>
<dbReference type="PANTHER" id="PTHR43075:SF1">
    <property type="entry name" value="FORMATE LYASE ACTIVATING ENZYME, PUTATIVE (AFU_ORTHOLOGUE AFUA_2G15630)-RELATED"/>
    <property type="match status" value="1"/>
</dbReference>